<keyword evidence="2" id="KW-1185">Reference proteome</keyword>
<dbReference type="Proteomes" id="UP000032512">
    <property type="component" value="Unassembled WGS sequence"/>
</dbReference>
<dbReference type="InterPro" id="IPR015001">
    <property type="entry name" value="DUF1850"/>
</dbReference>
<evidence type="ECO:0000313" key="1">
    <source>
        <dbReference type="EMBL" id="KIY22053.1"/>
    </source>
</evidence>
<name>A0A0D6ZBS0_9BACI</name>
<dbReference type="AlphaFoldDB" id="A0A0D6ZBS0"/>
<accession>A0A0D6ZBS0</accession>
<protein>
    <submittedName>
        <fullName evidence="1">RocC</fullName>
    </submittedName>
</protein>
<dbReference type="EMBL" id="JXIQ01000083">
    <property type="protein sequence ID" value="KIY22053.1"/>
    <property type="molecule type" value="Genomic_DNA"/>
</dbReference>
<evidence type="ECO:0000313" key="2">
    <source>
        <dbReference type="Proteomes" id="UP000032512"/>
    </source>
</evidence>
<sequence>MKLLRKRFLFILVFLFLLLAFSFFYIPYKTALVFIQPEREEILCFIPISEGDRFKIKYTHSIHLSDVIESYQITEQREIRQYELEYEDFAIGMPSQPAEGESFEMKDGKYYIKNMNRRFDNFILRVGKVRANHTFVQDNLSFPLSKAIEPGTSVKIQVEKINLLQQLRGVNILEHNEP</sequence>
<dbReference type="Pfam" id="PF08905">
    <property type="entry name" value="DUF1850"/>
    <property type="match status" value="1"/>
</dbReference>
<dbReference type="PATRIC" id="fig|285983.3.peg.664"/>
<gene>
    <name evidence="1" type="ORF">UB32_10520</name>
</gene>
<proteinExistence type="predicted"/>
<comment type="caution">
    <text evidence="1">The sequence shown here is derived from an EMBL/GenBank/DDBJ whole genome shotgun (WGS) entry which is preliminary data.</text>
</comment>
<dbReference type="RefSeq" id="WP_044393594.1">
    <property type="nucleotide sequence ID" value="NZ_JXIQ01000083.1"/>
</dbReference>
<organism evidence="1 2">
    <name type="scientific">Mesobacillus subterraneus</name>
    <dbReference type="NCBI Taxonomy" id="285983"/>
    <lineage>
        <taxon>Bacteria</taxon>
        <taxon>Bacillati</taxon>
        <taxon>Bacillota</taxon>
        <taxon>Bacilli</taxon>
        <taxon>Bacillales</taxon>
        <taxon>Bacillaceae</taxon>
        <taxon>Mesobacillus</taxon>
    </lineage>
</organism>
<reference evidence="1 2" key="1">
    <citation type="submission" date="2015-01" db="EMBL/GenBank/DDBJ databases">
        <title>Draft genome sequences of the supercritical CO2 tolerant bacteria Bacillus subterraneus MITOT1 and Bacillus cereus MIT0214.</title>
        <authorList>
            <person name="Peet K.C."/>
            <person name="Thompson J.R."/>
        </authorList>
    </citation>
    <scope>NUCLEOTIDE SEQUENCE [LARGE SCALE GENOMIC DNA]</scope>
    <source>
        <strain evidence="1 2">MITOT1</strain>
    </source>
</reference>
<dbReference type="OrthoDB" id="4304at2"/>